<sequence>MGMFAKLGRIIVRERDPQIKSLAVTNGTPPSHISNGHSPYRGLDDETQARALKLADRRILASLGIEIIPLPATGTKGFTMGSKKYSDEQSVRSVALSAFGLLRDPITKAQ</sequence>
<name>A0A2H0XVN0_UNCSA</name>
<feature type="non-terminal residue" evidence="2">
    <location>
        <position position="110"/>
    </location>
</feature>
<dbReference type="EMBL" id="PEYM01000144">
    <property type="protein sequence ID" value="PIS28208.1"/>
    <property type="molecule type" value="Genomic_DNA"/>
</dbReference>
<protein>
    <submittedName>
        <fullName evidence="2">Uncharacterized protein</fullName>
    </submittedName>
</protein>
<dbReference type="Proteomes" id="UP000231343">
    <property type="component" value="Unassembled WGS sequence"/>
</dbReference>
<gene>
    <name evidence="2" type="ORF">COT42_08735</name>
</gene>
<comment type="caution">
    <text evidence="2">The sequence shown here is derived from an EMBL/GenBank/DDBJ whole genome shotgun (WGS) entry which is preliminary data.</text>
</comment>
<accession>A0A2H0XVN0</accession>
<evidence type="ECO:0000313" key="2">
    <source>
        <dbReference type="EMBL" id="PIS28208.1"/>
    </source>
</evidence>
<reference evidence="2 3" key="1">
    <citation type="submission" date="2017-09" db="EMBL/GenBank/DDBJ databases">
        <title>Depth-based differentiation of microbial function through sediment-hosted aquifers and enrichment of novel symbionts in the deep terrestrial subsurface.</title>
        <authorList>
            <person name="Probst A.J."/>
            <person name="Ladd B."/>
            <person name="Jarett J.K."/>
            <person name="Geller-Mcgrath D.E."/>
            <person name="Sieber C.M."/>
            <person name="Emerson J.B."/>
            <person name="Anantharaman K."/>
            <person name="Thomas B.C."/>
            <person name="Malmstrom R."/>
            <person name="Stieglmeier M."/>
            <person name="Klingl A."/>
            <person name="Woyke T."/>
            <person name="Ryan C.M."/>
            <person name="Banfield J.F."/>
        </authorList>
    </citation>
    <scope>NUCLEOTIDE SEQUENCE [LARGE SCALE GENOMIC DNA]</scope>
    <source>
        <strain evidence="2">CG08_land_8_20_14_0_20_45_16</strain>
    </source>
</reference>
<dbReference type="AlphaFoldDB" id="A0A2H0XVN0"/>
<proteinExistence type="predicted"/>
<evidence type="ECO:0000256" key="1">
    <source>
        <dbReference type="SAM" id="MobiDB-lite"/>
    </source>
</evidence>
<organism evidence="2 3">
    <name type="scientific">Candidatus Saganbacteria bacterium CG08_land_8_20_14_0_20_45_16</name>
    <dbReference type="NCBI Taxonomy" id="2014293"/>
    <lineage>
        <taxon>Bacteria</taxon>
        <taxon>Bacillati</taxon>
        <taxon>Saganbacteria</taxon>
    </lineage>
</organism>
<feature type="compositionally biased region" description="Polar residues" evidence="1">
    <location>
        <begin position="23"/>
        <end position="37"/>
    </location>
</feature>
<evidence type="ECO:0000313" key="3">
    <source>
        <dbReference type="Proteomes" id="UP000231343"/>
    </source>
</evidence>
<feature type="region of interest" description="Disordered" evidence="1">
    <location>
        <begin position="22"/>
        <end position="42"/>
    </location>
</feature>